<dbReference type="Proteomes" id="UP000061018">
    <property type="component" value="Chromosome"/>
</dbReference>
<feature type="compositionally biased region" description="Low complexity" evidence="1">
    <location>
        <begin position="38"/>
        <end position="48"/>
    </location>
</feature>
<feature type="compositionally biased region" description="Low complexity" evidence="1">
    <location>
        <begin position="16"/>
        <end position="27"/>
    </location>
</feature>
<accession>A0A0K2AQS9</accession>
<evidence type="ECO:0000313" key="3">
    <source>
        <dbReference type="Proteomes" id="UP000061018"/>
    </source>
</evidence>
<name>A0A0K2AQS9_STRA7</name>
<dbReference type="AlphaFoldDB" id="A0A0K2AQS9"/>
<reference evidence="3" key="1">
    <citation type="journal article" date="2015" name="J. Biotechnol.">
        <title>Complete genome sequence of Streptomyces ambofaciens ATCC 23877, the spiramycin producer.</title>
        <authorList>
            <person name="Thibessard A."/>
            <person name="Haas D."/>
            <person name="Gerbaud C."/>
            <person name="Aigle B."/>
            <person name="Lautru S."/>
            <person name="Pernodet J.L."/>
            <person name="Leblond P."/>
        </authorList>
    </citation>
    <scope>NUCLEOTIDE SEQUENCE [LARGE SCALE GENOMIC DNA]</scope>
    <source>
        <strain evidence="3">ATCC 23877 / 3486 / DSM 40053 / JCM 4204 / NBRC 12836 / NRRL B-2516</strain>
    </source>
</reference>
<protein>
    <submittedName>
        <fullName evidence="2">Uncharacterized protein</fullName>
    </submittedName>
</protein>
<feature type="compositionally biased region" description="Low complexity" evidence="1">
    <location>
        <begin position="125"/>
        <end position="138"/>
    </location>
</feature>
<gene>
    <name evidence="2" type="ORF">SAM23877_2416</name>
</gene>
<dbReference type="EMBL" id="CP012382">
    <property type="protein sequence ID" value="AKZ55465.1"/>
    <property type="molecule type" value="Genomic_DNA"/>
</dbReference>
<evidence type="ECO:0000313" key="2">
    <source>
        <dbReference type="EMBL" id="AKZ55465.1"/>
    </source>
</evidence>
<dbReference type="KEGG" id="samb:SAM23877_2416"/>
<organism evidence="2 3">
    <name type="scientific">Streptomyces ambofaciens (strain ATCC 23877 / 3486 / DSM 40053 / JCM 4204 / NBRC 12836 / NRRL B-2516)</name>
    <dbReference type="NCBI Taxonomy" id="278992"/>
    <lineage>
        <taxon>Bacteria</taxon>
        <taxon>Bacillati</taxon>
        <taxon>Actinomycetota</taxon>
        <taxon>Actinomycetes</taxon>
        <taxon>Kitasatosporales</taxon>
        <taxon>Streptomycetaceae</taxon>
        <taxon>Streptomyces</taxon>
    </lineage>
</organism>
<proteinExistence type="predicted"/>
<sequence>MAACGFSSLGGGPGGFRSPEPGARRPGGFVGSRGSRGGRFSPAGARGSVRGAPGRPGFVRVDVGGPRAGDVRGLVPAGRAREVFVGWVSAGRGPEVFVGWVSEGRGPEVLCGWAPAGSGARAHGSRVSDSSWRRVSCP</sequence>
<feature type="region of interest" description="Disordered" evidence="1">
    <location>
        <begin position="1"/>
        <end position="61"/>
    </location>
</feature>
<evidence type="ECO:0000256" key="1">
    <source>
        <dbReference type="SAM" id="MobiDB-lite"/>
    </source>
</evidence>
<feature type="region of interest" description="Disordered" evidence="1">
    <location>
        <begin position="116"/>
        <end position="138"/>
    </location>
</feature>
<feature type="compositionally biased region" description="Gly residues" evidence="1">
    <location>
        <begin position="28"/>
        <end position="37"/>
    </location>
</feature>